<feature type="region of interest" description="Disordered" evidence="3">
    <location>
        <begin position="1"/>
        <end position="82"/>
    </location>
</feature>
<dbReference type="Gene3D" id="3.40.850.10">
    <property type="entry name" value="Kinesin motor domain"/>
    <property type="match status" value="1"/>
</dbReference>
<feature type="compositionally biased region" description="Pro residues" evidence="3">
    <location>
        <begin position="462"/>
        <end position="475"/>
    </location>
</feature>
<evidence type="ECO:0000313" key="6">
    <source>
        <dbReference type="Proteomes" id="UP001189429"/>
    </source>
</evidence>
<dbReference type="Pfam" id="PF00225">
    <property type="entry name" value="Kinesin"/>
    <property type="match status" value="1"/>
</dbReference>
<feature type="compositionally biased region" description="Low complexity" evidence="3">
    <location>
        <begin position="476"/>
        <end position="492"/>
    </location>
</feature>
<evidence type="ECO:0000256" key="2">
    <source>
        <dbReference type="SAM" id="Coils"/>
    </source>
</evidence>
<dbReference type="SMART" id="SM00129">
    <property type="entry name" value="KISc"/>
    <property type="match status" value="1"/>
</dbReference>
<protein>
    <recommendedName>
        <fullName evidence="4">Kinesin motor domain-containing protein</fullName>
    </recommendedName>
</protein>
<organism evidence="5 6">
    <name type="scientific">Prorocentrum cordatum</name>
    <dbReference type="NCBI Taxonomy" id="2364126"/>
    <lineage>
        <taxon>Eukaryota</taxon>
        <taxon>Sar</taxon>
        <taxon>Alveolata</taxon>
        <taxon>Dinophyceae</taxon>
        <taxon>Prorocentrales</taxon>
        <taxon>Prorocentraceae</taxon>
        <taxon>Prorocentrum</taxon>
    </lineage>
</organism>
<dbReference type="PANTHER" id="PTHR24115:SF996">
    <property type="entry name" value="PUTATIVE-RELATED"/>
    <property type="match status" value="1"/>
</dbReference>
<comment type="similarity">
    <text evidence="1">Belongs to the TRAFAC class myosin-kinesin ATPase superfamily. Kinesin family.</text>
</comment>
<evidence type="ECO:0000313" key="5">
    <source>
        <dbReference type="EMBL" id="CAK0893251.1"/>
    </source>
</evidence>
<feature type="compositionally biased region" description="Basic residues" evidence="3">
    <location>
        <begin position="1"/>
        <end position="17"/>
    </location>
</feature>
<dbReference type="EMBL" id="CAUYUJ010019726">
    <property type="protein sequence ID" value="CAK0893251.1"/>
    <property type="molecule type" value="Genomic_DNA"/>
</dbReference>
<evidence type="ECO:0000259" key="4">
    <source>
        <dbReference type="PROSITE" id="PS50067"/>
    </source>
</evidence>
<sequence length="795" mass="84478">MPRPAKRRWRPRGRARRCLPEPGRSPPAALEAARGGGGTAVSRATPQGRHQDAAPRARSGQPAEFEEARPDGVGHAGGGRRRASAPFVSVALRVRPAPATASGDISVWAKPPEEGGARQRMLCCSRGYVVEEYEFSRVFGPADDNRALFHDMQGPALTSSVFGGVNETLFAYGQTGSGKTHTIFGSGEEAGLLGLFVDAFFQQAEAFPGSSIHVCCYEVFGDTLTDLVNPRRPIEQGNLHSDDVVTDEVFVKTRLCQYQIVRVSRVETCLDLLHEARANRAKGVSSCNSSSSRSHAVVHLFVQNPTVGAPRHHDSEGGRQSTIGALTLVDLAGTEREHDNPSDQGKKSARLLNTSLSSLNRLLRKLQTNSLDESERRQSVLNKCLWEYLRPGCGIAMVFCVSPLAKHRSTTLSTLAMATDSKLIRSQRKSHYVQIPDKSQPSGTCPNVQCIPVQSPRAAPSPLAPRGPEGPPPRSGPRGTPGRPASSGASAAGGRGPERGASRRSRAGEDELVQSWPAGELETPTGLDLGCPQTVRSLSLQITELRRRLRRARARSADRDGRAERDREQLGADLDAARRECETLRALFIRQQQQQQTAFWTGPFLDLLAPRDAALAAGELPPRPRPPQAAAEAVRSPVLVWAPRGRACGGSPAGATSAHPPAARPPGSGGGAAALPPPAPATDPPPHVPPKAARLRGAGAPPAPMLGTEGGGSTCLDAILLERDYWRAVASGLQRGTQGESQRCSERSSGKAPGLWDCGGSSTSQTLQETVGDPSPTAWSDTGSELSLRSSAAEA</sequence>
<dbReference type="Proteomes" id="UP001189429">
    <property type="component" value="Unassembled WGS sequence"/>
</dbReference>
<keyword evidence="1" id="KW-0067">ATP-binding</keyword>
<evidence type="ECO:0000256" key="3">
    <source>
        <dbReference type="SAM" id="MobiDB-lite"/>
    </source>
</evidence>
<dbReference type="PANTHER" id="PTHR24115">
    <property type="entry name" value="KINESIN-RELATED"/>
    <property type="match status" value="1"/>
</dbReference>
<dbReference type="PROSITE" id="PS50067">
    <property type="entry name" value="KINESIN_MOTOR_2"/>
    <property type="match status" value="1"/>
</dbReference>
<gene>
    <name evidence="5" type="ORF">PCOR1329_LOCUS72643</name>
</gene>
<feature type="compositionally biased region" description="Polar residues" evidence="3">
    <location>
        <begin position="760"/>
        <end position="769"/>
    </location>
</feature>
<keyword evidence="6" id="KW-1185">Reference proteome</keyword>
<feature type="compositionally biased region" description="Pro residues" evidence="3">
    <location>
        <begin position="675"/>
        <end position="689"/>
    </location>
</feature>
<evidence type="ECO:0000256" key="1">
    <source>
        <dbReference type="PROSITE-ProRule" id="PRU00283"/>
    </source>
</evidence>
<feature type="compositionally biased region" description="Polar residues" evidence="3">
    <location>
        <begin position="437"/>
        <end position="447"/>
    </location>
</feature>
<feature type="domain" description="Kinesin motor" evidence="4">
    <location>
        <begin position="87"/>
        <end position="424"/>
    </location>
</feature>
<dbReference type="InterPro" id="IPR027640">
    <property type="entry name" value="Kinesin-like_fam"/>
</dbReference>
<dbReference type="SUPFAM" id="SSF52540">
    <property type="entry name" value="P-loop containing nucleoside triphosphate hydrolases"/>
    <property type="match status" value="1"/>
</dbReference>
<reference evidence="5" key="1">
    <citation type="submission" date="2023-10" db="EMBL/GenBank/DDBJ databases">
        <authorList>
            <person name="Chen Y."/>
            <person name="Shah S."/>
            <person name="Dougan E. K."/>
            <person name="Thang M."/>
            <person name="Chan C."/>
        </authorList>
    </citation>
    <scope>NUCLEOTIDE SEQUENCE [LARGE SCALE GENOMIC DNA]</scope>
</reference>
<accession>A0ABN9X3F6</accession>
<dbReference type="InterPro" id="IPR027417">
    <property type="entry name" value="P-loop_NTPase"/>
</dbReference>
<name>A0ABN9X3F6_9DINO</name>
<feature type="compositionally biased region" description="Low complexity" evidence="3">
    <location>
        <begin position="784"/>
        <end position="795"/>
    </location>
</feature>
<comment type="caution">
    <text evidence="5">The sequence shown here is derived from an EMBL/GenBank/DDBJ whole genome shotgun (WGS) entry which is preliminary data.</text>
</comment>
<proteinExistence type="inferred from homology"/>
<feature type="region of interest" description="Disordered" evidence="3">
    <location>
        <begin position="733"/>
        <end position="795"/>
    </location>
</feature>
<feature type="binding site" evidence="1">
    <location>
        <begin position="173"/>
        <end position="180"/>
    </location>
    <ligand>
        <name>ATP</name>
        <dbReference type="ChEBI" id="CHEBI:30616"/>
    </ligand>
</feature>
<keyword evidence="2" id="KW-0175">Coiled coil</keyword>
<feature type="region of interest" description="Disordered" evidence="3">
    <location>
        <begin position="425"/>
        <end position="532"/>
    </location>
</feature>
<keyword evidence="1" id="KW-0505">Motor protein</keyword>
<keyword evidence="1" id="KW-0547">Nucleotide-binding</keyword>
<dbReference type="PRINTS" id="PR00380">
    <property type="entry name" value="KINESINHEAVY"/>
</dbReference>
<feature type="compositionally biased region" description="Basic and acidic residues" evidence="3">
    <location>
        <begin position="496"/>
        <end position="509"/>
    </location>
</feature>
<feature type="region of interest" description="Disordered" evidence="3">
    <location>
        <begin position="648"/>
        <end position="711"/>
    </location>
</feature>
<feature type="coiled-coil region" evidence="2">
    <location>
        <begin position="535"/>
        <end position="594"/>
    </location>
</feature>
<feature type="compositionally biased region" description="Low complexity" evidence="3">
    <location>
        <begin position="690"/>
        <end position="700"/>
    </location>
</feature>
<dbReference type="InterPro" id="IPR001752">
    <property type="entry name" value="Kinesin_motor_dom"/>
</dbReference>
<dbReference type="InterPro" id="IPR036961">
    <property type="entry name" value="Kinesin_motor_dom_sf"/>
</dbReference>